<name>A0A1M5C2X8_SALEC</name>
<reference evidence="2" key="1">
    <citation type="submission" date="2016-11" db="EMBL/GenBank/DDBJ databases">
        <authorList>
            <person name="Varghese N."/>
            <person name="Submissions S."/>
        </authorList>
    </citation>
    <scope>NUCLEOTIDE SEQUENCE [LARGE SCALE GENOMIC DNA]</scope>
    <source>
        <strain evidence="2">DSM 24579</strain>
    </source>
</reference>
<dbReference type="Proteomes" id="UP000183945">
    <property type="component" value="Unassembled WGS sequence"/>
</dbReference>
<accession>A0A1M5C2X8</accession>
<dbReference type="AlphaFoldDB" id="A0A1M5C2X8"/>
<evidence type="ECO:0000313" key="1">
    <source>
        <dbReference type="EMBL" id="SHF49041.1"/>
    </source>
</evidence>
<dbReference type="RefSeq" id="WP_072876008.1">
    <property type="nucleotide sequence ID" value="NZ_FQVT01000001.1"/>
</dbReference>
<proteinExistence type="predicted"/>
<dbReference type="STRING" id="1073325.SAMN05444483_101311"/>
<dbReference type="EMBL" id="FQVT01000001">
    <property type="protein sequence ID" value="SHF49041.1"/>
    <property type="molecule type" value="Genomic_DNA"/>
</dbReference>
<keyword evidence="2" id="KW-1185">Reference proteome</keyword>
<organism evidence="1 2">
    <name type="scientific">Salegentibacter echinorum</name>
    <dbReference type="NCBI Taxonomy" id="1073325"/>
    <lineage>
        <taxon>Bacteria</taxon>
        <taxon>Pseudomonadati</taxon>
        <taxon>Bacteroidota</taxon>
        <taxon>Flavobacteriia</taxon>
        <taxon>Flavobacteriales</taxon>
        <taxon>Flavobacteriaceae</taxon>
        <taxon>Salegentibacter</taxon>
    </lineage>
</organism>
<dbReference type="Pfam" id="PF13715">
    <property type="entry name" value="CarbopepD_reg_2"/>
    <property type="match status" value="1"/>
</dbReference>
<dbReference type="OrthoDB" id="1436952at2"/>
<gene>
    <name evidence="1" type="ORF">SAMN05444483_101311</name>
</gene>
<sequence length="255" mass="28204">MKHLLLLFCLFAGISASSQEKQQLSGKIEAENIEAPIHIINVTQKKGGVSDKNGNFKIEVSKGDELLISSVQFQRKELKITDKVLKAGILNIKLLPAITELDQVNLHELTGNLKADIANIDVVDMPIIKVPPPIGPSRPRGTPNAAFNENQPSAPAGGNILGLVGAIIGNSNFGSLTKAPNKKPTQWEKVNKLRSRFDDYFFTNHLNIESSHIMNFLSYVFENGLRDSLLKEENALKLIAFLEMKSKAYLKFIEE</sequence>
<protein>
    <submittedName>
        <fullName evidence="1">CarboxypepD_reg-like domain-containing protein</fullName>
    </submittedName>
</protein>
<evidence type="ECO:0000313" key="2">
    <source>
        <dbReference type="Proteomes" id="UP000183945"/>
    </source>
</evidence>